<feature type="transmembrane region" description="Helical" evidence="2">
    <location>
        <begin position="42"/>
        <end position="61"/>
    </location>
</feature>
<reference evidence="4 5" key="1">
    <citation type="submission" date="2023-07" db="EMBL/GenBank/DDBJ databases">
        <title>Sorghum-associated microbial communities from plants grown in Nebraska, USA.</title>
        <authorList>
            <person name="Schachtman D."/>
        </authorList>
    </citation>
    <scope>NUCLEOTIDE SEQUENCE [LARGE SCALE GENOMIC DNA]</scope>
    <source>
        <strain evidence="4 5">2980</strain>
    </source>
</reference>
<evidence type="ECO:0000313" key="4">
    <source>
        <dbReference type="EMBL" id="MDR6865638.1"/>
    </source>
</evidence>
<proteinExistence type="predicted"/>
<evidence type="ECO:0000313" key="5">
    <source>
        <dbReference type="Proteomes" id="UP001259347"/>
    </source>
</evidence>
<feature type="domain" description="CAAX prenyl protease 2/Lysostaphin resistance protein A-like" evidence="3">
    <location>
        <begin position="184"/>
        <end position="283"/>
    </location>
</feature>
<name>A0ABU1S8R2_9MICO</name>
<evidence type="ECO:0000256" key="2">
    <source>
        <dbReference type="SAM" id="Phobius"/>
    </source>
</evidence>
<dbReference type="PANTHER" id="PTHR35797:SF1">
    <property type="entry name" value="PROTEASE"/>
    <property type="match status" value="1"/>
</dbReference>
<comment type="caution">
    <text evidence="4">The sequence shown here is derived from an EMBL/GenBank/DDBJ whole genome shotgun (WGS) entry which is preliminary data.</text>
</comment>
<feature type="compositionally biased region" description="Low complexity" evidence="1">
    <location>
        <begin position="14"/>
        <end position="27"/>
    </location>
</feature>
<dbReference type="Pfam" id="PF02517">
    <property type="entry name" value="Rce1-like"/>
    <property type="match status" value="1"/>
</dbReference>
<organism evidence="4 5">
    <name type="scientific">Microbacterium resistens</name>
    <dbReference type="NCBI Taxonomy" id="156977"/>
    <lineage>
        <taxon>Bacteria</taxon>
        <taxon>Bacillati</taxon>
        <taxon>Actinomycetota</taxon>
        <taxon>Actinomycetes</taxon>
        <taxon>Micrococcales</taxon>
        <taxon>Microbacteriaceae</taxon>
        <taxon>Microbacterium</taxon>
    </lineage>
</organism>
<dbReference type="InterPro" id="IPR003675">
    <property type="entry name" value="Rce1/LyrA-like_dom"/>
</dbReference>
<dbReference type="InterPro" id="IPR042150">
    <property type="entry name" value="MmRce1-like"/>
</dbReference>
<dbReference type="EMBL" id="JAVDUM010000001">
    <property type="protein sequence ID" value="MDR6865638.1"/>
    <property type="molecule type" value="Genomic_DNA"/>
</dbReference>
<dbReference type="GO" id="GO:0006508">
    <property type="term" value="P:proteolysis"/>
    <property type="evidence" value="ECO:0007669"/>
    <property type="project" value="UniProtKB-KW"/>
</dbReference>
<keyword evidence="2" id="KW-0472">Membrane</keyword>
<keyword evidence="2" id="KW-0812">Transmembrane</keyword>
<dbReference type="Proteomes" id="UP001259347">
    <property type="component" value="Unassembled WGS sequence"/>
</dbReference>
<accession>A0ABU1S8R2</accession>
<evidence type="ECO:0000259" key="3">
    <source>
        <dbReference type="Pfam" id="PF02517"/>
    </source>
</evidence>
<keyword evidence="4" id="KW-0378">Hydrolase</keyword>
<feature type="region of interest" description="Disordered" evidence="1">
    <location>
        <begin position="1"/>
        <end position="27"/>
    </location>
</feature>
<dbReference type="PANTHER" id="PTHR35797">
    <property type="entry name" value="PROTEASE-RELATED"/>
    <property type="match status" value="1"/>
</dbReference>
<keyword evidence="5" id="KW-1185">Reference proteome</keyword>
<evidence type="ECO:0000256" key="1">
    <source>
        <dbReference type="SAM" id="MobiDB-lite"/>
    </source>
</evidence>
<feature type="transmembrane region" description="Helical" evidence="2">
    <location>
        <begin position="73"/>
        <end position="95"/>
    </location>
</feature>
<feature type="transmembrane region" description="Helical" evidence="2">
    <location>
        <begin position="244"/>
        <end position="264"/>
    </location>
</feature>
<feature type="transmembrane region" description="Helical" evidence="2">
    <location>
        <begin position="116"/>
        <end position="144"/>
    </location>
</feature>
<feature type="transmembrane region" description="Helical" evidence="2">
    <location>
        <begin position="171"/>
        <end position="196"/>
    </location>
</feature>
<keyword evidence="4" id="KW-0645">Protease</keyword>
<feature type="transmembrane region" description="Helical" evidence="2">
    <location>
        <begin position="271"/>
        <end position="293"/>
    </location>
</feature>
<dbReference type="GO" id="GO:0008233">
    <property type="term" value="F:peptidase activity"/>
    <property type="evidence" value="ECO:0007669"/>
    <property type="project" value="UniProtKB-KW"/>
</dbReference>
<keyword evidence="2" id="KW-1133">Transmembrane helix</keyword>
<dbReference type="RefSeq" id="WP_310016655.1">
    <property type="nucleotide sequence ID" value="NZ_JAVDUM010000001.1"/>
</dbReference>
<feature type="transmembrane region" description="Helical" evidence="2">
    <location>
        <begin position="305"/>
        <end position="323"/>
    </location>
</feature>
<protein>
    <submittedName>
        <fullName evidence="4">Membrane protease YdiL (CAAX protease family)</fullName>
    </submittedName>
</protein>
<gene>
    <name evidence="4" type="ORF">J2Y69_000220</name>
</gene>
<sequence>MTDDTSTPPPAQTPPQAQTPPSAQPAASATSVGFDRVPWGAVLLYVVLACGLAWLVALPLWLGDGLREPYAGLLLPVMMYTPAVATLLVMLILRIPGRGHRLRFLGIWPLRPAKRVIWLVVLGLLAPVALVFVTVLVAGAFGWIRLDLIGLSGFQEVLAAQTPPGTPLPPAVVIVLAQLVSIPIAAATVNALAAFGEELGWRGFLLPALRPLGTWPALVLSGVVWGLWHAPIILLGYNFGRTDITGVLTMVGGCVAWGILLGWLRLRSGSVWPAVFAHGALNASAGMFVWFFAAGTTTDPVLSGVLGAAGWIVCAVVVVVLVLSGQFRRQPPLADPRAETTPPMA</sequence>
<feature type="transmembrane region" description="Helical" evidence="2">
    <location>
        <begin position="217"/>
        <end position="238"/>
    </location>
</feature>